<protein>
    <submittedName>
        <fullName evidence="2">Uncharacterized protein</fullName>
    </submittedName>
</protein>
<evidence type="ECO:0000313" key="3">
    <source>
        <dbReference type="Proteomes" id="UP000815325"/>
    </source>
</evidence>
<evidence type="ECO:0000313" key="2">
    <source>
        <dbReference type="EMBL" id="KAF5838676.1"/>
    </source>
</evidence>
<feature type="transmembrane region" description="Helical" evidence="1">
    <location>
        <begin position="66"/>
        <end position="90"/>
    </location>
</feature>
<keyword evidence="1" id="KW-1133">Transmembrane helix</keyword>
<dbReference type="EMBL" id="MU069570">
    <property type="protein sequence ID" value="KAF5838676.1"/>
    <property type="molecule type" value="Genomic_DNA"/>
</dbReference>
<dbReference type="Proteomes" id="UP000815325">
    <property type="component" value="Unassembled WGS sequence"/>
</dbReference>
<keyword evidence="1" id="KW-0812">Transmembrane</keyword>
<comment type="caution">
    <text evidence="2">The sequence shown here is derived from an EMBL/GenBank/DDBJ whole genome shotgun (WGS) entry which is preliminary data.</text>
</comment>
<dbReference type="PANTHER" id="PTHR24092">
    <property type="entry name" value="PROBABLE PHOSPHOLIPID-TRANSPORTING ATPASE"/>
    <property type="match status" value="1"/>
</dbReference>
<evidence type="ECO:0000256" key="1">
    <source>
        <dbReference type="SAM" id="Phobius"/>
    </source>
</evidence>
<reference evidence="2" key="1">
    <citation type="submission" date="2017-08" db="EMBL/GenBank/DDBJ databases">
        <authorList>
            <person name="Polle J.E."/>
            <person name="Barry K."/>
            <person name="Cushman J."/>
            <person name="Schmutz J."/>
            <person name="Tran D."/>
            <person name="Hathwaick L.T."/>
            <person name="Yim W.C."/>
            <person name="Jenkins J."/>
            <person name="Mckie-Krisberg Z.M."/>
            <person name="Prochnik S."/>
            <person name="Lindquist E."/>
            <person name="Dockter R.B."/>
            <person name="Adam C."/>
            <person name="Molina H."/>
            <person name="Bunkerborg J."/>
            <person name="Jin E."/>
            <person name="Buchheim M."/>
            <person name="Magnuson J."/>
        </authorList>
    </citation>
    <scope>NUCLEOTIDE SEQUENCE</scope>
    <source>
        <strain evidence="2">CCAP 19/18</strain>
    </source>
</reference>
<accession>A0ABQ7GVP2</accession>
<keyword evidence="3" id="KW-1185">Reference proteome</keyword>
<dbReference type="PANTHER" id="PTHR24092:SF218">
    <property type="entry name" value="PHOSPHOLIPID-TRANSPORTING ATPASE"/>
    <property type="match status" value="1"/>
</dbReference>
<dbReference type="InterPro" id="IPR023298">
    <property type="entry name" value="ATPase_P-typ_TM_dom_sf"/>
</dbReference>
<name>A0ABQ7GVP2_DUNSA</name>
<proteinExistence type="predicted"/>
<keyword evidence="1" id="KW-0472">Membrane</keyword>
<organism evidence="2 3">
    <name type="scientific">Dunaliella salina</name>
    <name type="common">Green alga</name>
    <name type="synonym">Protococcus salinus</name>
    <dbReference type="NCBI Taxonomy" id="3046"/>
    <lineage>
        <taxon>Eukaryota</taxon>
        <taxon>Viridiplantae</taxon>
        <taxon>Chlorophyta</taxon>
        <taxon>core chlorophytes</taxon>
        <taxon>Chlorophyceae</taxon>
        <taxon>CS clade</taxon>
        <taxon>Chlamydomonadales</taxon>
        <taxon>Dunaliellaceae</taxon>
        <taxon>Dunaliella</taxon>
    </lineage>
</organism>
<feature type="transmembrane region" description="Helical" evidence="1">
    <location>
        <begin position="21"/>
        <end position="46"/>
    </location>
</feature>
<gene>
    <name evidence="2" type="ORF">DUNSADRAFT_2440</name>
</gene>
<dbReference type="SUPFAM" id="SSF81665">
    <property type="entry name" value="Calcium ATPase, transmembrane domain M"/>
    <property type="match status" value="1"/>
</dbReference>
<sequence length="142" mass="16461">MMNHVPSARKITQMERHMNVLVGYMLIWVLFESIMLGAGDQIFNGLNHGLWYLRINGEWPELGQGFAGWIVQTIRFIILTNGFIPISLYITLEMIKVLQCTLMLNQDRKMYHKPSDTPFACRTTSLNEDLGQVRKSLLALWF</sequence>